<dbReference type="PANTHER" id="PTHR43642">
    <property type="entry name" value="HYBRID SIGNAL TRANSDUCTION HISTIDINE KINASE G"/>
    <property type="match status" value="1"/>
</dbReference>
<name>A0A5J5LZG5_MICAE</name>
<dbReference type="InterPro" id="IPR029016">
    <property type="entry name" value="GAF-like_dom_sf"/>
</dbReference>
<dbReference type="InterPro" id="IPR035965">
    <property type="entry name" value="PAS-like_dom_sf"/>
</dbReference>
<dbReference type="SMART" id="SM00091">
    <property type="entry name" value="PAS"/>
    <property type="match status" value="2"/>
</dbReference>
<dbReference type="Pfam" id="PF13191">
    <property type="entry name" value="AAA_16"/>
    <property type="match status" value="1"/>
</dbReference>
<organism evidence="4 5">
    <name type="scientific">Microcystis aeruginosa EAWAG127a</name>
    <dbReference type="NCBI Taxonomy" id="2529855"/>
    <lineage>
        <taxon>Bacteria</taxon>
        <taxon>Bacillati</taxon>
        <taxon>Cyanobacteriota</taxon>
        <taxon>Cyanophyceae</taxon>
        <taxon>Oscillatoriophycideae</taxon>
        <taxon>Chroococcales</taxon>
        <taxon>Microcystaceae</taxon>
        <taxon>Microcystis</taxon>
    </lineage>
</organism>
<dbReference type="InterPro" id="IPR000719">
    <property type="entry name" value="Prot_kinase_dom"/>
</dbReference>
<dbReference type="InterPro" id="IPR000014">
    <property type="entry name" value="PAS"/>
</dbReference>
<dbReference type="NCBIfam" id="TIGR00229">
    <property type="entry name" value="sensory_box"/>
    <property type="match status" value="1"/>
</dbReference>
<dbReference type="SUPFAM" id="SSF52540">
    <property type="entry name" value="P-loop containing nucleoside triphosphate hydrolases"/>
    <property type="match status" value="2"/>
</dbReference>
<dbReference type="SUPFAM" id="SSF55781">
    <property type="entry name" value="GAF domain-like"/>
    <property type="match status" value="1"/>
</dbReference>
<dbReference type="SUPFAM" id="SSF56112">
    <property type="entry name" value="Protein kinase-like (PK-like)"/>
    <property type="match status" value="1"/>
</dbReference>
<dbReference type="GO" id="GO:0004672">
    <property type="term" value="F:protein kinase activity"/>
    <property type="evidence" value="ECO:0007669"/>
    <property type="project" value="InterPro"/>
</dbReference>
<dbReference type="Pfam" id="PF08448">
    <property type="entry name" value="PAS_4"/>
    <property type="match status" value="1"/>
</dbReference>
<dbReference type="SMART" id="SM00086">
    <property type="entry name" value="PAC"/>
    <property type="match status" value="1"/>
</dbReference>
<evidence type="ECO:0000259" key="1">
    <source>
        <dbReference type="PROSITE" id="PS50011"/>
    </source>
</evidence>
<dbReference type="InterPro" id="IPR001610">
    <property type="entry name" value="PAC"/>
</dbReference>
<protein>
    <submittedName>
        <fullName evidence="4">GAF domain-containing protein</fullName>
    </submittedName>
</protein>
<dbReference type="SMART" id="SM00065">
    <property type="entry name" value="GAF"/>
    <property type="match status" value="1"/>
</dbReference>
<dbReference type="GO" id="GO:0005524">
    <property type="term" value="F:ATP binding"/>
    <property type="evidence" value="ECO:0007669"/>
    <property type="project" value="InterPro"/>
</dbReference>
<dbReference type="InterPro" id="IPR011009">
    <property type="entry name" value="Kinase-like_dom_sf"/>
</dbReference>
<dbReference type="RefSeq" id="WP_150978434.1">
    <property type="nucleotide sequence ID" value="NZ_SRLN01000012.1"/>
</dbReference>
<dbReference type="Gene3D" id="3.30.450.20">
    <property type="entry name" value="PAS domain"/>
    <property type="match status" value="1"/>
</dbReference>
<dbReference type="Gene3D" id="1.10.510.10">
    <property type="entry name" value="Transferase(Phosphotransferase) domain 1"/>
    <property type="match status" value="1"/>
</dbReference>
<dbReference type="PROSITE" id="PS50113">
    <property type="entry name" value="PAC"/>
    <property type="match status" value="1"/>
</dbReference>
<dbReference type="InterPro" id="IPR027417">
    <property type="entry name" value="P-loop_NTPase"/>
</dbReference>
<evidence type="ECO:0000313" key="5">
    <source>
        <dbReference type="Proteomes" id="UP000325636"/>
    </source>
</evidence>
<dbReference type="InterPro" id="IPR013656">
    <property type="entry name" value="PAS_4"/>
</dbReference>
<feature type="domain" description="PAC" evidence="3">
    <location>
        <begin position="1577"/>
        <end position="1629"/>
    </location>
</feature>
<dbReference type="InterPro" id="IPR041664">
    <property type="entry name" value="AAA_16"/>
</dbReference>
<dbReference type="EMBL" id="SRLN01000012">
    <property type="protein sequence ID" value="KAB0243112.1"/>
    <property type="molecule type" value="Genomic_DNA"/>
</dbReference>
<dbReference type="PANTHER" id="PTHR43642:SF1">
    <property type="entry name" value="HYBRID SIGNAL TRANSDUCTION HISTIDINE KINASE G"/>
    <property type="match status" value="1"/>
</dbReference>
<evidence type="ECO:0000259" key="2">
    <source>
        <dbReference type="PROSITE" id="PS50112"/>
    </source>
</evidence>
<gene>
    <name evidence="4" type="ORF">EZJ55_23730</name>
</gene>
<proteinExistence type="predicted"/>
<dbReference type="PROSITE" id="PS50112">
    <property type="entry name" value="PAS"/>
    <property type="match status" value="1"/>
</dbReference>
<dbReference type="InterPro" id="IPR000700">
    <property type="entry name" value="PAS-assoc_C"/>
</dbReference>
<sequence>MIVLNGYDILAQIYESVNSEVYRAIRIADNQPVMLKILKQEYPTAQELTHYKQEYKTICGLNFEGAIKAYGLETYRRTPVIILEDFGGISLKKWLEGKPLALRDFLRLAPRIVANLEKIHNAKVIHKDINPANIVLNPETGQIKIIDFGIASVLQRENPGLKNPNVLEGTLAYLSPEQTGRMNRSLDYRTDFYSLGVSFYELLTGQLPFPANDALELVHCHLAKQPLEINSLVREEIPPVVEAIIMKLMAKTPEERYQSAYGIRADLEECLRRLETTGKIEDFVIARQDLANQFQIPQKLYGREAEIATLLTAFQRVATGAKNFSHTELMLVTGYSGMGKTTLVREIYQPITEKRGFFISGKFDQFQRDIPYAAVVSALTNLVKQLLGESQSQLELWRQKLLKSLGANARVIIDVIPELELIIGSQPEVLQLGAIATQNRFNLVFKNFIRVFCSPEHPLVIFLDDLQWADLASLQLIELIMLDGDMDYLFLIGSYRSNEINSTHPLTATLDKLEQGGIIINQVILKPLGPEQVNQLIADTLNHSPEYVQSLSALVWQKTHGNPFFVNEFLKTIYWENLLFFQSGQQTTTKTDNNRGYWQWHLGQIQRIDSTDNLIQFMMGKMQKLPPETQEVLSLAACLGAEFNLSNLTVISEKLPLELLPILTSSSEAGLIIPLSELDEQLLIQEYKFAHDRIQQGAYALIEDSQKAVIHLKIGRLLWHHTSVNELSEKIFKIVDHLNLGYQLISEEKERESVANLNLLAAQKAKAANAQAGALKYIKMAQKLLKKSSWGNNYQLTLNIYSEATEIAYLSGNFEQMQRWANLVLKQAKTTLDKIKVYEVIIEAYHAQNQELKAVQIGLSVLKSLDFEIPESLQSSDIQKELTKTRQKLAGKNIENISNLPPINEEEKLAIMKIASAIFSPVYIAAPHLLPILVSKQVNLSIEYGNSYLAAFTYVNYGLILCGLVEDWETGYQFGRLALNIADKFHAKALMPKIIAVFSATISIWKEPIKNSLSLLKSSYQTGLEMGDLYYGTTCAYLYCFHSAFIGQELTELAQEIANYDLAFVKLKQENPRNYLKIYGQTVLNLLRHSENPGHLEGQYYQETLMLPYHLEANDLFGLCSLFVNKLYLCYLFGQYEQAIKNANQAQQYLGGATATLLISLHNFYDSLAHLAIYKHLDNNQKQQVLERVTNNQKKLREWANQAPSNYLHKFYLVEAEKDRVQQSYLEAIENYDLAIAKAKENEYINEEALANELAAKFYLDWGKVKIAKTYINEAAYLYSLWGATAKVKDIESRYFQLMVNNYSSNYPTETRRTSTRKNSASHSGELLDLATIMKASQAISSEIVLDKLLANLMKILIENAGAQLGYLILESGGQLSIEASGSVQEDRVTVFKSNAIEEHLPVSIINYVARSGQTVLNNDAAHQGNFSNDPYIKTHQTKSLLCSPLLDQGQLRGIVYLENNLTVGAFTQERLEVLQLLSSQAAIAITNAKLYTEIKAKQRQLAQFLEAMPVGVFVLDADSHPYYANQTAQEILGKGIVNITTANQLGKTYQLYQAGTDRLYPTEDQPIVRALRGEKNTMDDLEIHQGEKIIPLEVYATPVFDEKGEIIYAITAFTDITERKQAEAERIRFTEELAEYSRTLEQKVQERTLELSQTLEILKATQAELLFENELLRSSEESSTFDYQVGGSLPMDAPTYVVRAADRYLYKALKRGDFCYVLNPRQMGKSSLMVRMIDHLQHEGVCCAPIDLTRIGSENVTPDQWYKGIAFELGRRFGLLKRVNLKAWWQEREDVSAVQRLGEFIEEVLLLEVGIVDGSSPKPIVIFIDEIDSVLGLNFAVNDFFALIRSCYNQRGFNPLYRRLTFAFLGVVTPSDLITDHQITPFNIGHSIQLEGFKEHEAQPLLHGLAEKVSNPQTVLKEVFAWTNGQPFLTQKLCQLIRTATSPIPPNGEAFWIEDLVQKKIIDNWESQDEPEHLRTIRDRLLNSHRSQLLLRLYERILREKEVISEDSTPEKELLLSGLVIKDQARLRIHNPIYQAIFNLDWLALAKSTQD</sequence>
<dbReference type="InterPro" id="IPR003018">
    <property type="entry name" value="GAF"/>
</dbReference>
<dbReference type="Pfam" id="PF14516">
    <property type="entry name" value="AAA_35"/>
    <property type="match status" value="1"/>
</dbReference>
<dbReference type="Pfam" id="PF01590">
    <property type="entry name" value="GAF"/>
    <property type="match status" value="1"/>
</dbReference>
<dbReference type="PROSITE" id="PS50011">
    <property type="entry name" value="PROTEIN_KINASE_DOM"/>
    <property type="match status" value="1"/>
</dbReference>
<dbReference type="Gene3D" id="3.40.50.300">
    <property type="entry name" value="P-loop containing nucleotide triphosphate hydrolases"/>
    <property type="match status" value="2"/>
</dbReference>
<evidence type="ECO:0000259" key="3">
    <source>
        <dbReference type="PROSITE" id="PS50113"/>
    </source>
</evidence>
<dbReference type="InterPro" id="IPR053159">
    <property type="entry name" value="Hybrid_Histidine_Kinase"/>
</dbReference>
<evidence type="ECO:0000313" key="4">
    <source>
        <dbReference type="EMBL" id="KAB0243112.1"/>
    </source>
</evidence>
<dbReference type="CDD" id="cd00130">
    <property type="entry name" value="PAS"/>
    <property type="match status" value="1"/>
</dbReference>
<reference evidence="5" key="1">
    <citation type="submission" date="2019-04" db="EMBL/GenBank/DDBJ databases">
        <title>Microviridin 1777: A Toxic Chymotrypsin Inhibitor Discovered by a Metabologenomic Approach.</title>
        <authorList>
            <person name="Sieber S."/>
            <person name="Grendelmeier S.M."/>
            <person name="Harris L.A."/>
            <person name="Mitchell D.A."/>
            <person name="Gademann K."/>
        </authorList>
    </citation>
    <scope>NUCLEOTIDE SEQUENCE [LARGE SCALE GENOMIC DNA]</scope>
    <source>
        <strain evidence="5">EAWAG127a</strain>
    </source>
</reference>
<dbReference type="CDD" id="cd14014">
    <property type="entry name" value="STKc_PknB_like"/>
    <property type="match status" value="1"/>
</dbReference>
<comment type="caution">
    <text evidence="4">The sequence shown here is derived from an EMBL/GenBank/DDBJ whole genome shotgun (WGS) entry which is preliminary data.</text>
</comment>
<dbReference type="Pfam" id="PF00069">
    <property type="entry name" value="Pkinase"/>
    <property type="match status" value="1"/>
</dbReference>
<dbReference type="Gene3D" id="3.30.450.40">
    <property type="match status" value="1"/>
</dbReference>
<dbReference type="Proteomes" id="UP000325636">
    <property type="component" value="Unassembled WGS sequence"/>
</dbReference>
<feature type="domain" description="Protein kinase" evidence="1">
    <location>
        <begin position="7"/>
        <end position="271"/>
    </location>
</feature>
<feature type="domain" description="PAS" evidence="2">
    <location>
        <begin position="1498"/>
        <end position="1534"/>
    </location>
</feature>
<accession>A0A5J5LZG5</accession>
<dbReference type="SUPFAM" id="SSF55785">
    <property type="entry name" value="PYP-like sensor domain (PAS domain)"/>
    <property type="match status" value="1"/>
</dbReference>